<dbReference type="SUPFAM" id="SSF88659">
    <property type="entry name" value="Sigma3 and sigma4 domains of RNA polymerase sigma factors"/>
    <property type="match status" value="1"/>
</dbReference>
<protein>
    <recommendedName>
        <fullName evidence="3">Sigma-70 family RNA polymerase sigma factor</fullName>
    </recommendedName>
</protein>
<reference evidence="1 2" key="1">
    <citation type="submission" date="2017-07" db="EMBL/GenBank/DDBJ databases">
        <title>Streptococcus pluranimalium as cause of bovine abortion.</title>
        <authorList>
            <person name="Rodriguez Campos S."/>
            <person name="Gobeli Brawand S."/>
            <person name="Brodard I."/>
            <person name="Rychener L."/>
            <person name="Perreten V."/>
        </authorList>
    </citation>
    <scope>NUCLEOTIDE SEQUENCE [LARGE SCALE GENOMIC DNA]</scope>
    <source>
        <strain evidence="1 2">14A0014</strain>
    </source>
</reference>
<dbReference type="RefSeq" id="WP_115130403.1">
    <property type="nucleotide sequence ID" value="NZ_CP022601.1"/>
</dbReference>
<dbReference type="InterPro" id="IPR013324">
    <property type="entry name" value="RNA_pol_sigma_r3/r4-like"/>
</dbReference>
<dbReference type="Proteomes" id="UP000255411">
    <property type="component" value="Chromosome"/>
</dbReference>
<dbReference type="EMBL" id="CP022601">
    <property type="protein sequence ID" value="AXJ13282.1"/>
    <property type="molecule type" value="Genomic_DNA"/>
</dbReference>
<dbReference type="Gene3D" id="1.20.140.160">
    <property type="match status" value="1"/>
</dbReference>
<dbReference type="AlphaFoldDB" id="A0A345VKN0"/>
<name>A0A345VKN0_9STRE</name>
<gene>
    <name evidence="1" type="ORF">Sp14A_13690</name>
</gene>
<organism evidence="1 2">
    <name type="scientific">Streptococcus pluranimalium</name>
    <dbReference type="NCBI Taxonomy" id="82348"/>
    <lineage>
        <taxon>Bacteria</taxon>
        <taxon>Bacillati</taxon>
        <taxon>Bacillota</taxon>
        <taxon>Bacilli</taxon>
        <taxon>Lactobacillales</taxon>
        <taxon>Streptococcaceae</taxon>
        <taxon>Streptococcus</taxon>
    </lineage>
</organism>
<sequence>MEKDYYILVNGKKVEVSEEVYKAYWQLTNRENYLKRLDAKYNVLPFSSFGDYEYDILDKLADKSIDIEKVVETRELLKLLELALSELNGEEYALISDLYFKELSIRMLAEKKQIPPSSLAYLRDKILKKLRNFFEQ</sequence>
<evidence type="ECO:0000313" key="1">
    <source>
        <dbReference type="EMBL" id="AXJ13282.1"/>
    </source>
</evidence>
<evidence type="ECO:0008006" key="3">
    <source>
        <dbReference type="Google" id="ProtNLM"/>
    </source>
</evidence>
<evidence type="ECO:0000313" key="2">
    <source>
        <dbReference type="Proteomes" id="UP000255411"/>
    </source>
</evidence>
<accession>A0A345VKN0</accession>
<proteinExistence type="predicted"/>